<accession>A0ACC3BUJ3</accession>
<evidence type="ECO:0000313" key="1">
    <source>
        <dbReference type="EMBL" id="KAK1861572.1"/>
    </source>
</evidence>
<proteinExistence type="predicted"/>
<keyword evidence="2" id="KW-1185">Reference proteome</keyword>
<organism evidence="1 2">
    <name type="scientific">Pyropia yezoensis</name>
    <name type="common">Susabi-nori</name>
    <name type="synonym">Porphyra yezoensis</name>
    <dbReference type="NCBI Taxonomy" id="2788"/>
    <lineage>
        <taxon>Eukaryota</taxon>
        <taxon>Rhodophyta</taxon>
        <taxon>Bangiophyceae</taxon>
        <taxon>Bangiales</taxon>
        <taxon>Bangiaceae</taxon>
        <taxon>Pyropia</taxon>
    </lineage>
</organism>
<evidence type="ECO:0000313" key="2">
    <source>
        <dbReference type="Proteomes" id="UP000798662"/>
    </source>
</evidence>
<sequence length="1217" mass="125038">MGPRGAPAVAFLPSTPAVAAGVGGRAWLTGSPPRRFRASAGAPTVPRRPRRHATGPPTATAAAPPARGGAPPAAADHDGGGGGDGGGGDGSAALASLQAILPHAVLRRISKPARYLGNEAGAVHGDWGAAAVRFVLAYPEVYEVGMSNSGHVILYSVLNDTPGVLADRSYLPATDMVSALRHAGQPLFAVESKRGLAAFDVVCAPVHYELGALNVLELLALGGIPLTWAERDAADAAAGHGERWSVAAGSVPLVIAGGTTLTSNPEPYADFLDAVLLGDGENVLPAVATAVAACLASPTPLSREAVLLALAQVPGVYVPRFYEVYTSTGAVRPVRADVPARPARQVATPQPRRALALVPAMGTVHDRLVVEVRRGCTRGCRFCAPGMLTRPARDVAPADVAAAVREGVKKTGYNEFSLLSLSCSDYLSLPAVGLGLKNELRDMNIGLSLPSQRVDRFDTNIAALSGGLRKSGLTFAVEAGTQRLRDVVNKDLTHQQLEAGVRTAVEAGWRQVKLYFMMGLPSETDEDVLAIADTVRALQRAVRLPNRQRLSVHVTVSALIPKPHTPFQWHNVSSAELDRKRGLLRKSFARMRGSVKVNISSWRIHSLEDFLSRGDRRAAAVVLRARELGVGADAWWTDEKGAHATWEQAIADCGLSPQYRAMEAGSWDVMNPEIMPQEAVRGKRGWYDYAKGRGVDFKTLAPRAGVADGAGAAPVGGGTSAAVPAAGAAASESVEGAGTAAEPGGSLLDRALPWDHIDTGVDKGWLRDELMRALTGTLTPDCSFSTCSECGVCGSERGNNVVVDPPPIPAYAGDWRPDTTKATTLRLTLAKRGDASLLSHLDTFRLFDRAFRRARLPISYSGGFHPKPRVAAASALPFGATAEAELFDLTFTQEITADAFADAFAPQLPPGFDVVAVTELPATAAPVSHRMRAAEYLIGVYLADNSVDATTEADADGDAGAAVGMAATQSPVAAATTAVLVDTAADDAAAAAAGTPTPPAAAVRPEDVDWPALVAATLAMDACPVTRSTNGGKGDSTRRVDLRARLLGLRLATPAEAAPVLSHVGPAAWPVGATVLAATTLCSNDGALSPDDTVELLRVAAAAAGAAAPGLELLHAHRLGLVLASEEEVAAAAAATKAAARAARKDREAAAEAVAVARAERKARGAAAAAAARAAASEPAGGMSAVAGPAAGPAAGVAAAAEPAAGEASGGGAGTVA</sequence>
<name>A0ACC3BUJ3_PYRYE</name>
<dbReference type="Proteomes" id="UP000798662">
    <property type="component" value="Chromosome 1"/>
</dbReference>
<reference evidence="1" key="1">
    <citation type="submission" date="2019-11" db="EMBL/GenBank/DDBJ databases">
        <title>Nori genome reveals adaptations in red seaweeds to the harsh intertidal environment.</title>
        <authorList>
            <person name="Wang D."/>
            <person name="Mao Y."/>
        </authorList>
    </citation>
    <scope>NUCLEOTIDE SEQUENCE</scope>
    <source>
        <tissue evidence="1">Gametophyte</tissue>
    </source>
</reference>
<comment type="caution">
    <text evidence="1">The sequence shown here is derived from an EMBL/GenBank/DDBJ whole genome shotgun (WGS) entry which is preliminary data.</text>
</comment>
<gene>
    <name evidence="1" type="ORF">I4F81_004155</name>
</gene>
<dbReference type="EMBL" id="CM020618">
    <property type="protein sequence ID" value="KAK1861572.1"/>
    <property type="molecule type" value="Genomic_DNA"/>
</dbReference>
<protein>
    <submittedName>
        <fullName evidence="1">Uncharacterized protein</fullName>
    </submittedName>
</protein>